<dbReference type="EMBL" id="OIVN01000387">
    <property type="protein sequence ID" value="SPC79415.1"/>
    <property type="molecule type" value="Genomic_DNA"/>
</dbReference>
<sequence>MVGGGAWLRESYDTDLNCTIFFLIIVAWKGEKINARLANTSLALCLHQYHNANEADLDQIYWILSSLVLAGFPIGSLMGF</sequence>
<protein>
    <submittedName>
        <fullName evidence="1">Uncharacterized protein</fullName>
    </submittedName>
</protein>
<accession>A0A2N9EX48</accession>
<organism evidence="1">
    <name type="scientific">Fagus sylvatica</name>
    <name type="common">Beechnut</name>
    <dbReference type="NCBI Taxonomy" id="28930"/>
    <lineage>
        <taxon>Eukaryota</taxon>
        <taxon>Viridiplantae</taxon>
        <taxon>Streptophyta</taxon>
        <taxon>Embryophyta</taxon>
        <taxon>Tracheophyta</taxon>
        <taxon>Spermatophyta</taxon>
        <taxon>Magnoliopsida</taxon>
        <taxon>eudicotyledons</taxon>
        <taxon>Gunneridae</taxon>
        <taxon>Pentapetalae</taxon>
        <taxon>rosids</taxon>
        <taxon>fabids</taxon>
        <taxon>Fagales</taxon>
        <taxon>Fagaceae</taxon>
        <taxon>Fagus</taxon>
    </lineage>
</organism>
<reference evidence="1" key="1">
    <citation type="submission" date="2018-02" db="EMBL/GenBank/DDBJ databases">
        <authorList>
            <person name="Cohen D.B."/>
            <person name="Kent A.D."/>
        </authorList>
    </citation>
    <scope>NUCLEOTIDE SEQUENCE</scope>
</reference>
<name>A0A2N9EX48_FAGSY</name>
<dbReference type="AlphaFoldDB" id="A0A2N9EX48"/>
<evidence type="ECO:0000313" key="1">
    <source>
        <dbReference type="EMBL" id="SPC79415.1"/>
    </source>
</evidence>
<gene>
    <name evidence="1" type="ORF">FSB_LOCUS7297</name>
</gene>
<proteinExistence type="predicted"/>